<dbReference type="NCBIfam" id="NF009084">
    <property type="entry name" value="PRK12419.1"/>
    <property type="match status" value="1"/>
</dbReference>
<evidence type="ECO:0000313" key="9">
    <source>
        <dbReference type="Proteomes" id="UP000306236"/>
    </source>
</evidence>
<dbReference type="HAMAP" id="MF_00178">
    <property type="entry name" value="Lumazine_synth"/>
    <property type="match status" value="1"/>
</dbReference>
<dbReference type="UniPathway" id="UPA00275">
    <property type="reaction ID" value="UER00404"/>
</dbReference>
<evidence type="ECO:0000256" key="6">
    <source>
        <dbReference type="ARBA" id="ARBA00048785"/>
    </source>
</evidence>
<organism evidence="8 9">
    <name type="scientific">Lampropedia aestuarii</name>
    <dbReference type="NCBI Taxonomy" id="2562762"/>
    <lineage>
        <taxon>Bacteria</taxon>
        <taxon>Pseudomonadati</taxon>
        <taxon>Pseudomonadota</taxon>
        <taxon>Betaproteobacteria</taxon>
        <taxon>Burkholderiales</taxon>
        <taxon>Comamonadaceae</taxon>
        <taxon>Lampropedia</taxon>
    </lineage>
</organism>
<feature type="binding site" evidence="7">
    <location>
        <position position="135"/>
    </location>
    <ligand>
        <name>(2S)-2-hydroxy-3-oxobutyl phosphate</name>
        <dbReference type="ChEBI" id="CHEBI:58830"/>
    </ligand>
</feature>
<dbReference type="PANTHER" id="PTHR21058">
    <property type="entry name" value="6,7-DIMETHYL-8-RIBITYLLUMAZINE SYNTHASE DMRL SYNTHASE LUMAZINE SYNTHASE"/>
    <property type="match status" value="1"/>
</dbReference>
<protein>
    <recommendedName>
        <fullName evidence="3 7">6,7-dimethyl-8-ribityllumazine synthase</fullName>
        <shortName evidence="7">DMRL synthase</shortName>
        <shortName evidence="7">LS</shortName>
        <shortName evidence="7">Lumazine synthase</shortName>
        <ecNumber evidence="3 7">2.5.1.78</ecNumber>
    </recommendedName>
</protein>
<dbReference type="EC" id="2.5.1.78" evidence="3 7"/>
<evidence type="ECO:0000256" key="1">
    <source>
        <dbReference type="ARBA" id="ARBA00004917"/>
    </source>
</evidence>
<evidence type="ECO:0000256" key="7">
    <source>
        <dbReference type="HAMAP-Rule" id="MF_00178"/>
    </source>
</evidence>
<dbReference type="EMBL" id="SSWX01000001">
    <property type="protein sequence ID" value="THJ36553.1"/>
    <property type="molecule type" value="Genomic_DNA"/>
</dbReference>
<dbReference type="InterPro" id="IPR034964">
    <property type="entry name" value="LS"/>
</dbReference>
<dbReference type="RefSeq" id="WP_136404812.1">
    <property type="nucleotide sequence ID" value="NZ_SSWX01000001.1"/>
</dbReference>
<accession>A0A4S5BYM2</accession>
<evidence type="ECO:0000256" key="2">
    <source>
        <dbReference type="ARBA" id="ARBA00007424"/>
    </source>
</evidence>
<dbReference type="Pfam" id="PF00885">
    <property type="entry name" value="DMRL_synthase"/>
    <property type="match status" value="1"/>
</dbReference>
<comment type="caution">
    <text evidence="8">The sequence shown here is derived from an EMBL/GenBank/DDBJ whole genome shotgun (WGS) entry which is preliminary data.</text>
</comment>
<name>A0A4S5BYM2_9BURK</name>
<evidence type="ECO:0000256" key="5">
    <source>
        <dbReference type="ARBA" id="ARBA00022679"/>
    </source>
</evidence>
<dbReference type="Gene3D" id="3.40.50.960">
    <property type="entry name" value="Lumazine/riboflavin synthase"/>
    <property type="match status" value="1"/>
</dbReference>
<dbReference type="OrthoDB" id="9797659at2"/>
<keyword evidence="4 7" id="KW-0686">Riboflavin biosynthesis</keyword>
<dbReference type="Proteomes" id="UP000306236">
    <property type="component" value="Unassembled WGS sequence"/>
</dbReference>
<feature type="binding site" evidence="7">
    <location>
        <begin position="88"/>
        <end position="90"/>
    </location>
    <ligand>
        <name>5-amino-6-(D-ribitylamino)uracil</name>
        <dbReference type="ChEBI" id="CHEBI:15934"/>
    </ligand>
</feature>
<dbReference type="PANTHER" id="PTHR21058:SF0">
    <property type="entry name" value="6,7-DIMETHYL-8-RIBITYLLUMAZINE SYNTHASE"/>
    <property type="match status" value="1"/>
</dbReference>
<sequence>MNQLSSLITPRLAPTQHSGPQPRIALLAASWHADIVARATGSFVESLAAQLPQAQCDLMHVPGVLEIPLQAKLLAQSGQYDVIVAFGLIVDGGIYRHDFVSTAVIDGLMRVQLDTLVPVLSVVLTPHHFHSSEEHHHFFYEHFVVKGREAANACAQVLQGWQARAEEGQSAANSHWTQACAVVKPLKPQLQQAQAVADEALRAAEESKPAVWSVRGAQSTTLNSSN</sequence>
<evidence type="ECO:0000313" key="8">
    <source>
        <dbReference type="EMBL" id="THJ36553.1"/>
    </source>
</evidence>
<evidence type="ECO:0000256" key="3">
    <source>
        <dbReference type="ARBA" id="ARBA00012664"/>
    </source>
</evidence>
<comment type="catalytic activity">
    <reaction evidence="6 7">
        <text>(2S)-2-hydroxy-3-oxobutyl phosphate + 5-amino-6-(D-ribitylamino)uracil = 6,7-dimethyl-8-(1-D-ribityl)lumazine + phosphate + 2 H2O + H(+)</text>
        <dbReference type="Rhea" id="RHEA:26152"/>
        <dbReference type="ChEBI" id="CHEBI:15377"/>
        <dbReference type="ChEBI" id="CHEBI:15378"/>
        <dbReference type="ChEBI" id="CHEBI:15934"/>
        <dbReference type="ChEBI" id="CHEBI:43474"/>
        <dbReference type="ChEBI" id="CHEBI:58201"/>
        <dbReference type="ChEBI" id="CHEBI:58830"/>
        <dbReference type="EC" id="2.5.1.78"/>
    </reaction>
</comment>
<dbReference type="InterPro" id="IPR036467">
    <property type="entry name" value="LS/RS_sf"/>
</dbReference>
<proteinExistence type="inferred from homology"/>
<feature type="binding site" evidence="7">
    <location>
        <begin position="64"/>
        <end position="66"/>
    </location>
    <ligand>
        <name>5-amino-6-(D-ribitylamino)uracil</name>
        <dbReference type="ChEBI" id="CHEBI:15934"/>
    </ligand>
</feature>
<dbReference type="SUPFAM" id="SSF52121">
    <property type="entry name" value="Lumazine synthase"/>
    <property type="match status" value="1"/>
</dbReference>
<comment type="function">
    <text evidence="7">Catalyzes the formation of 6,7-dimethyl-8-ribityllumazine by condensation of 5-amino-6-(D-ribitylamino)uracil with 3,4-dihydroxy-2-butanone 4-phosphate. This is the penultimate step in the biosynthesis of riboflavin.</text>
</comment>
<evidence type="ECO:0000256" key="4">
    <source>
        <dbReference type="ARBA" id="ARBA00022619"/>
    </source>
</evidence>
<keyword evidence="5 7" id="KW-0808">Transferase</keyword>
<gene>
    <name evidence="7" type="primary">ribH</name>
    <name evidence="8" type="ORF">E8K88_01265</name>
</gene>
<comment type="pathway">
    <text evidence="1 7">Cofactor biosynthesis; riboflavin biosynthesis; riboflavin from 2-hydroxy-3-oxobutyl phosphate and 5-amino-6-(D-ribitylamino)uracil: step 1/2.</text>
</comment>
<reference evidence="8 9" key="1">
    <citation type="submission" date="2019-04" db="EMBL/GenBank/DDBJ databases">
        <title>Lampropedia sp YIM MLB12 draf genome.</title>
        <authorList>
            <person name="Wang Y.-X."/>
        </authorList>
    </citation>
    <scope>NUCLEOTIDE SEQUENCE [LARGE SCALE GENOMIC DNA]</scope>
    <source>
        <strain evidence="8 9">YIM MLB12</strain>
    </source>
</reference>
<feature type="binding site" evidence="7">
    <location>
        <position position="31"/>
    </location>
    <ligand>
        <name>5-amino-6-(D-ribitylamino)uracil</name>
        <dbReference type="ChEBI" id="CHEBI:15934"/>
    </ligand>
</feature>
<dbReference type="GO" id="GO:0009231">
    <property type="term" value="P:riboflavin biosynthetic process"/>
    <property type="evidence" value="ECO:0007669"/>
    <property type="project" value="UniProtKB-UniRule"/>
</dbReference>
<dbReference type="GO" id="GO:0000906">
    <property type="term" value="F:6,7-dimethyl-8-ribityllumazine synthase activity"/>
    <property type="evidence" value="ECO:0007669"/>
    <property type="project" value="UniProtKB-UniRule"/>
</dbReference>
<dbReference type="GO" id="GO:0005829">
    <property type="term" value="C:cytosol"/>
    <property type="evidence" value="ECO:0007669"/>
    <property type="project" value="TreeGrafter"/>
</dbReference>
<keyword evidence="9" id="KW-1185">Reference proteome</keyword>
<dbReference type="GO" id="GO:0009349">
    <property type="term" value="C:riboflavin synthase complex"/>
    <property type="evidence" value="ECO:0007669"/>
    <property type="project" value="InterPro"/>
</dbReference>
<feature type="binding site" evidence="7">
    <location>
        <position position="121"/>
    </location>
    <ligand>
        <name>5-amino-6-(D-ribitylamino)uracil</name>
        <dbReference type="ChEBI" id="CHEBI:15934"/>
    </ligand>
</feature>
<feature type="active site" description="Proton donor" evidence="7">
    <location>
        <position position="96"/>
    </location>
</feature>
<dbReference type="AlphaFoldDB" id="A0A4S5BYM2"/>
<dbReference type="InterPro" id="IPR002180">
    <property type="entry name" value="LS/RS"/>
</dbReference>
<comment type="caution">
    <text evidence="7">Lacks conserved residue(s) required for the propagation of feature annotation.</text>
</comment>
<comment type="similarity">
    <text evidence="2 7">Belongs to the DMRL synthase family.</text>
</comment>